<dbReference type="EMBL" id="CP003653">
    <property type="protein sequence ID" value="AFZ37586.1"/>
    <property type="molecule type" value="Genomic_DNA"/>
</dbReference>
<evidence type="ECO:0000256" key="1">
    <source>
        <dbReference type="ARBA" id="ARBA00022801"/>
    </source>
</evidence>
<dbReference type="GO" id="GO:0061522">
    <property type="term" value="F:1,4-dihydroxy-2-naphthoyl-CoA thioesterase activity"/>
    <property type="evidence" value="ECO:0007669"/>
    <property type="project" value="UniProtKB-EC"/>
</dbReference>
<dbReference type="PATRIC" id="fig|111780.3.peg.4259"/>
<dbReference type="PIRSF" id="PIRSF003230">
    <property type="entry name" value="YbgC"/>
    <property type="match status" value="1"/>
</dbReference>
<dbReference type="UniPathway" id="UPA01057">
    <property type="reaction ID" value="UER01033"/>
</dbReference>
<dbReference type="UniPathway" id="UPA00995"/>
<gene>
    <name evidence="3" type="ordered locus">Sta7437_4109</name>
</gene>
<dbReference type="STRING" id="111780.Sta7437_4109"/>
<feature type="active site" evidence="2">
    <location>
        <position position="15"/>
    </location>
</feature>
<dbReference type="Gene3D" id="3.10.129.10">
    <property type="entry name" value="Hotdog Thioesterase"/>
    <property type="match status" value="1"/>
</dbReference>
<accession>K9XZP7</accession>
<dbReference type="eggNOG" id="COG0824">
    <property type="taxonomic scope" value="Bacteria"/>
</dbReference>
<evidence type="ECO:0000313" key="4">
    <source>
        <dbReference type="Proteomes" id="UP000010473"/>
    </source>
</evidence>
<dbReference type="AlphaFoldDB" id="K9XZP7"/>
<comment type="catalytic activity">
    <reaction evidence="2">
        <text>1,4-dihydroxy-2-naphthoyl-CoA + H2O = 1,4-dihydroxy-2-naphthoate + CoA + H(+)</text>
        <dbReference type="Rhea" id="RHEA:26309"/>
        <dbReference type="ChEBI" id="CHEBI:11173"/>
        <dbReference type="ChEBI" id="CHEBI:15377"/>
        <dbReference type="ChEBI" id="CHEBI:15378"/>
        <dbReference type="ChEBI" id="CHEBI:57287"/>
        <dbReference type="ChEBI" id="CHEBI:58897"/>
        <dbReference type="EC" id="3.1.2.28"/>
    </reaction>
</comment>
<dbReference type="RefSeq" id="WP_015195240.1">
    <property type="nucleotide sequence ID" value="NC_019748.1"/>
</dbReference>
<evidence type="ECO:0000256" key="2">
    <source>
        <dbReference type="HAMAP-Rule" id="MF_02101"/>
    </source>
</evidence>
<proteinExistence type="inferred from homology"/>
<dbReference type="InterPro" id="IPR050563">
    <property type="entry name" value="4-hydroxybenzoyl-CoA_TE"/>
</dbReference>
<dbReference type="OrthoDB" id="9800856at2"/>
<keyword evidence="1 2" id="KW-0378">Hydrolase</keyword>
<dbReference type="Proteomes" id="UP000010473">
    <property type="component" value="Chromosome"/>
</dbReference>
<sequence>MVFAYSRRIYLADTDAAGVVYFASLMSICHQAYEESLAMGGISLQDFLADSSVAIPIVHSEMSFFRPIFCGDKITINLTAKQLNKPEFAIAYQIVASEKKLAQGSTRHVCINPKTRIKIPLPENIIQWLKLVAEEDSRGKDNPKIKS</sequence>
<dbReference type="GO" id="GO:0047617">
    <property type="term" value="F:fatty acyl-CoA hydrolase activity"/>
    <property type="evidence" value="ECO:0007669"/>
    <property type="project" value="TreeGrafter"/>
</dbReference>
<dbReference type="SUPFAM" id="SSF54637">
    <property type="entry name" value="Thioesterase/thiol ester dehydrase-isomerase"/>
    <property type="match status" value="1"/>
</dbReference>
<dbReference type="HOGENOM" id="CLU_101141_5_3_3"/>
<comment type="function">
    <text evidence="2">Catalyzes the hydrolysis of 1,4-dihydroxy-2-naphthoyl-CoA (DHNA-CoA) to 1,4-dihydroxy-2-naphthoate (DHNA), a reaction involved in phylloquinone (vitamin K1) biosynthesis.</text>
</comment>
<dbReference type="PANTHER" id="PTHR31793">
    <property type="entry name" value="4-HYDROXYBENZOYL-COA THIOESTERASE FAMILY MEMBER"/>
    <property type="match status" value="1"/>
</dbReference>
<protein>
    <recommendedName>
        <fullName evidence="2">1,4-dihydroxy-2-naphthoyl-CoA hydrolase</fullName>
        <shortName evidence="2">DHNA-CoA hydrolase</shortName>
        <ecNumber evidence="2">3.1.2.28</ecNumber>
    </recommendedName>
    <alternativeName>
        <fullName evidence="2">DHNA-CoA thioesterase</fullName>
    </alternativeName>
</protein>
<dbReference type="InterPro" id="IPR029069">
    <property type="entry name" value="HotDog_dom_sf"/>
</dbReference>
<keyword evidence="4" id="KW-1185">Reference proteome</keyword>
<dbReference type="EC" id="3.1.2.28" evidence="2"/>
<organism evidence="3 4">
    <name type="scientific">Stanieria cyanosphaera (strain ATCC 29371 / PCC 7437)</name>
    <dbReference type="NCBI Taxonomy" id="111780"/>
    <lineage>
        <taxon>Bacteria</taxon>
        <taxon>Bacillati</taxon>
        <taxon>Cyanobacteriota</taxon>
        <taxon>Cyanophyceae</taxon>
        <taxon>Pleurocapsales</taxon>
        <taxon>Dermocarpellaceae</taxon>
        <taxon>Stanieria</taxon>
    </lineage>
</organism>
<name>K9XZP7_STAC7</name>
<dbReference type="GO" id="GO:0042372">
    <property type="term" value="P:phylloquinone biosynthetic process"/>
    <property type="evidence" value="ECO:0007669"/>
    <property type="project" value="UniProtKB-UniRule"/>
</dbReference>
<dbReference type="PANTHER" id="PTHR31793:SF37">
    <property type="entry name" value="ACYL-COA THIOESTER HYDROLASE YBGC"/>
    <property type="match status" value="1"/>
</dbReference>
<dbReference type="InterPro" id="IPR022829">
    <property type="entry name" value="DHNA_CoA_hydrolase"/>
</dbReference>
<dbReference type="HAMAP" id="MF_02101">
    <property type="entry name" value="DHNA_CoA_hydrolase"/>
    <property type="match status" value="1"/>
</dbReference>
<dbReference type="InterPro" id="IPR006684">
    <property type="entry name" value="YbgC/YbaW"/>
</dbReference>
<comment type="similarity">
    <text evidence="2">Belongs to the 4-hydroxybenzoyl-CoA thioesterase family. DHNA-CoA hydrolase subfamily.</text>
</comment>
<evidence type="ECO:0000313" key="3">
    <source>
        <dbReference type="EMBL" id="AFZ37586.1"/>
    </source>
</evidence>
<dbReference type="KEGG" id="scs:Sta7437_4109"/>
<dbReference type="Pfam" id="PF13279">
    <property type="entry name" value="4HBT_2"/>
    <property type="match status" value="1"/>
</dbReference>
<comment type="pathway">
    <text evidence="2">Cofactor biosynthesis; phylloquinone biosynthesis.</text>
</comment>
<dbReference type="CDD" id="cd00586">
    <property type="entry name" value="4HBT"/>
    <property type="match status" value="1"/>
</dbReference>
<reference evidence="4" key="1">
    <citation type="journal article" date="2013" name="Proc. Natl. Acad. Sci. U.S.A.">
        <title>Improving the coverage of the cyanobacterial phylum using diversity-driven genome sequencing.</title>
        <authorList>
            <person name="Shih P.M."/>
            <person name="Wu D."/>
            <person name="Latifi A."/>
            <person name="Axen S.D."/>
            <person name="Fewer D.P."/>
            <person name="Talla E."/>
            <person name="Calteau A."/>
            <person name="Cai F."/>
            <person name="Tandeau de Marsac N."/>
            <person name="Rippka R."/>
            <person name="Herdman M."/>
            <person name="Sivonen K."/>
            <person name="Coursin T."/>
            <person name="Laurent T."/>
            <person name="Goodwin L."/>
            <person name="Nolan M."/>
            <person name="Davenport K.W."/>
            <person name="Han C.S."/>
            <person name="Rubin E.M."/>
            <person name="Eisen J.A."/>
            <person name="Woyke T."/>
            <person name="Gugger M."/>
            <person name="Kerfeld C.A."/>
        </authorList>
    </citation>
    <scope>NUCLEOTIDE SEQUENCE [LARGE SCALE GENOMIC DNA]</scope>
    <source>
        <strain evidence="4">ATCC 29371 / PCC 7437</strain>
    </source>
</reference>
<comment type="pathway">
    <text evidence="2">Quinol/quinone metabolism; 1,4-dihydroxy-2-naphthoate biosynthesis; 1,4-dihydroxy-2-naphthoate from chorismate: step 7/7.</text>
</comment>